<proteinExistence type="predicted"/>
<reference evidence="2" key="1">
    <citation type="journal article" date="2021" name="IMA Fungus">
        <title>Genomic characterization of three marine fungi, including Emericellopsis atlantica sp. nov. with signatures of a generalist lifestyle and marine biomass degradation.</title>
        <authorList>
            <person name="Hagestad O.C."/>
            <person name="Hou L."/>
            <person name="Andersen J.H."/>
            <person name="Hansen E.H."/>
            <person name="Altermark B."/>
            <person name="Li C."/>
            <person name="Kuhnert E."/>
            <person name="Cox R.J."/>
            <person name="Crous P.W."/>
            <person name="Spatafora J.W."/>
            <person name="Lail K."/>
            <person name="Amirebrahimi M."/>
            <person name="Lipzen A."/>
            <person name="Pangilinan J."/>
            <person name="Andreopoulos W."/>
            <person name="Hayes R.D."/>
            <person name="Ng V."/>
            <person name="Grigoriev I.V."/>
            <person name="Jackson S.A."/>
            <person name="Sutton T.D.S."/>
            <person name="Dobson A.D.W."/>
            <person name="Rama T."/>
        </authorList>
    </citation>
    <scope>NUCLEOTIDE SEQUENCE</scope>
    <source>
        <strain evidence="2">TRa3180A</strain>
    </source>
</reference>
<dbReference type="AlphaFoldDB" id="A0A9P7Z6C8"/>
<dbReference type="InterPro" id="IPR008972">
    <property type="entry name" value="Cupredoxin"/>
</dbReference>
<organism evidence="2 3">
    <name type="scientific">Calycina marina</name>
    <dbReference type="NCBI Taxonomy" id="1763456"/>
    <lineage>
        <taxon>Eukaryota</taxon>
        <taxon>Fungi</taxon>
        <taxon>Dikarya</taxon>
        <taxon>Ascomycota</taxon>
        <taxon>Pezizomycotina</taxon>
        <taxon>Leotiomycetes</taxon>
        <taxon>Helotiales</taxon>
        <taxon>Pezizellaceae</taxon>
        <taxon>Calycina</taxon>
    </lineage>
</organism>
<sequence>MLANYAPWAGVYMFHCHNLVHEGHDMMGTFNVTGVDLMAFVHPDKVKFTDPMTTLIHAKPLSGTEILQRQNELLPSF</sequence>
<evidence type="ECO:0000313" key="3">
    <source>
        <dbReference type="Proteomes" id="UP000887226"/>
    </source>
</evidence>
<accession>A0A9P7Z6C8</accession>
<keyword evidence="3" id="KW-1185">Reference proteome</keyword>
<gene>
    <name evidence="2" type="ORF">BJ878DRAFT_500503</name>
</gene>
<evidence type="ECO:0000259" key="1">
    <source>
        <dbReference type="Pfam" id="PF07731"/>
    </source>
</evidence>
<dbReference type="GO" id="GO:0016491">
    <property type="term" value="F:oxidoreductase activity"/>
    <property type="evidence" value="ECO:0007669"/>
    <property type="project" value="InterPro"/>
</dbReference>
<dbReference type="SUPFAM" id="SSF49503">
    <property type="entry name" value="Cupredoxins"/>
    <property type="match status" value="1"/>
</dbReference>
<comment type="caution">
    <text evidence="2">The sequence shown here is derived from an EMBL/GenBank/DDBJ whole genome shotgun (WGS) entry which is preliminary data.</text>
</comment>
<dbReference type="Proteomes" id="UP000887226">
    <property type="component" value="Unassembled WGS sequence"/>
</dbReference>
<dbReference type="Gene3D" id="2.60.40.420">
    <property type="entry name" value="Cupredoxins - blue copper proteins"/>
    <property type="match status" value="1"/>
</dbReference>
<dbReference type="OrthoDB" id="262547at2759"/>
<dbReference type="Pfam" id="PF07731">
    <property type="entry name" value="Cu-oxidase_2"/>
    <property type="match status" value="1"/>
</dbReference>
<evidence type="ECO:0000313" key="2">
    <source>
        <dbReference type="EMBL" id="KAG9245673.1"/>
    </source>
</evidence>
<name>A0A9P7Z6C8_9HELO</name>
<dbReference type="GO" id="GO:0005507">
    <property type="term" value="F:copper ion binding"/>
    <property type="evidence" value="ECO:0007669"/>
    <property type="project" value="InterPro"/>
</dbReference>
<dbReference type="InterPro" id="IPR011706">
    <property type="entry name" value="Cu-oxidase_C"/>
</dbReference>
<feature type="domain" description="Plastocyanin-like" evidence="1">
    <location>
        <begin position="6"/>
        <end position="33"/>
    </location>
</feature>
<dbReference type="EMBL" id="MU253836">
    <property type="protein sequence ID" value="KAG9245673.1"/>
    <property type="molecule type" value="Genomic_DNA"/>
</dbReference>
<protein>
    <recommendedName>
        <fullName evidence="1">Plastocyanin-like domain-containing protein</fullName>
    </recommendedName>
</protein>